<keyword evidence="11" id="KW-1185">Reference proteome</keyword>
<feature type="transmembrane region" description="Helical" evidence="8">
    <location>
        <begin position="120"/>
        <end position="144"/>
    </location>
</feature>
<dbReference type="RefSeq" id="WP_286019370.1">
    <property type="nucleotide sequence ID" value="NZ_FMSV02000498.1"/>
</dbReference>
<evidence type="ECO:0000313" key="10">
    <source>
        <dbReference type="EMBL" id="SEH06525.1"/>
    </source>
</evidence>
<evidence type="ECO:0000256" key="5">
    <source>
        <dbReference type="ARBA" id="ARBA00023136"/>
    </source>
</evidence>
<comment type="subcellular location">
    <subcellularLocation>
        <location evidence="1">Cell membrane</location>
        <topology evidence="1">Multi-pass membrane protein</topology>
    </subcellularLocation>
</comment>
<dbReference type="EMBL" id="FMSV02000498">
    <property type="protein sequence ID" value="SEH06525.1"/>
    <property type="molecule type" value="Genomic_DNA"/>
</dbReference>
<dbReference type="NCBIfam" id="TIGR03954">
    <property type="entry name" value="integ_memb_HG"/>
    <property type="match status" value="1"/>
</dbReference>
<evidence type="ECO:0000256" key="1">
    <source>
        <dbReference type="ARBA" id="ARBA00004651"/>
    </source>
</evidence>
<dbReference type="Proteomes" id="UP000236724">
    <property type="component" value="Unassembled WGS sequence"/>
</dbReference>
<dbReference type="PANTHER" id="PTHR40077:SF1">
    <property type="entry name" value="MEMBRANE PROTEIN"/>
    <property type="match status" value="1"/>
</dbReference>
<dbReference type="GO" id="GO:0005886">
    <property type="term" value="C:plasma membrane"/>
    <property type="evidence" value="ECO:0007669"/>
    <property type="project" value="UniProtKB-SubCell"/>
</dbReference>
<protein>
    <recommendedName>
        <fullName evidence="9">DUF3817 domain-containing protein</fullName>
    </recommendedName>
</protein>
<dbReference type="InterPro" id="IPR023845">
    <property type="entry name" value="DUF3817_TM"/>
</dbReference>
<keyword evidence="3 8" id="KW-0812">Transmembrane</keyword>
<evidence type="ECO:0000256" key="2">
    <source>
        <dbReference type="ARBA" id="ARBA00022475"/>
    </source>
</evidence>
<dbReference type="PANTHER" id="PTHR40077">
    <property type="entry name" value="MEMBRANE PROTEIN-RELATED"/>
    <property type="match status" value="1"/>
</dbReference>
<keyword evidence="2" id="KW-1003">Cell membrane</keyword>
<reference evidence="10 11" key="1">
    <citation type="submission" date="2016-10" db="EMBL/GenBank/DDBJ databases">
        <authorList>
            <person name="de Groot N.N."/>
        </authorList>
    </citation>
    <scope>NUCLEOTIDE SEQUENCE [LARGE SCALE GENOMIC DNA]</scope>
    <source>
        <strain evidence="10">MBHS1</strain>
    </source>
</reference>
<keyword evidence="6" id="KW-0143">Chaperone</keyword>
<keyword evidence="4 8" id="KW-1133">Transmembrane helix</keyword>
<organism evidence="10 11">
    <name type="scientific">Candidatus Venteria ishoeyi</name>
    <dbReference type="NCBI Taxonomy" id="1899563"/>
    <lineage>
        <taxon>Bacteria</taxon>
        <taxon>Pseudomonadati</taxon>
        <taxon>Pseudomonadota</taxon>
        <taxon>Gammaproteobacteria</taxon>
        <taxon>Thiotrichales</taxon>
        <taxon>Thiotrichaceae</taxon>
        <taxon>Venteria</taxon>
    </lineage>
</organism>
<proteinExistence type="predicted"/>
<gene>
    <name evidence="10" type="ORF">MBHS_02388</name>
</gene>
<keyword evidence="5 8" id="KW-0472">Membrane</keyword>
<dbReference type="SUPFAM" id="SSF46565">
    <property type="entry name" value="Chaperone J-domain"/>
    <property type="match status" value="1"/>
</dbReference>
<dbReference type="AlphaFoldDB" id="A0A1H6FBZ2"/>
<name>A0A1H6FBZ2_9GAMM</name>
<feature type="region of interest" description="Disordered" evidence="7">
    <location>
        <begin position="57"/>
        <end position="84"/>
    </location>
</feature>
<accession>A0A1H6FBZ2</accession>
<evidence type="ECO:0000256" key="3">
    <source>
        <dbReference type="ARBA" id="ARBA00022692"/>
    </source>
</evidence>
<evidence type="ECO:0000256" key="6">
    <source>
        <dbReference type="ARBA" id="ARBA00023186"/>
    </source>
</evidence>
<evidence type="ECO:0000256" key="4">
    <source>
        <dbReference type="ARBA" id="ARBA00022989"/>
    </source>
</evidence>
<feature type="transmembrane region" description="Helical" evidence="8">
    <location>
        <begin position="151"/>
        <end position="172"/>
    </location>
</feature>
<sequence>MQKNYYELLGISPQASREDIINAAKQENQKLKTALAVLANVEKRTAYDKKLQQQAQEKAQVENQSENQSEVQSEPQTTVKDTAHQHPSMLTKIRFLAVCEGISFLLLLGVAMPLKYFADFSMAVFVVGSIHGILFVLYLVYLIAGKFTVPLPIGTTLLGILASVIPFAPFVIDRKLKNYA</sequence>
<dbReference type="InterPro" id="IPR036869">
    <property type="entry name" value="J_dom_sf"/>
</dbReference>
<dbReference type="Pfam" id="PF12823">
    <property type="entry name" value="DUF3817"/>
    <property type="match status" value="1"/>
</dbReference>
<feature type="compositionally biased region" description="Polar residues" evidence="7">
    <location>
        <begin position="65"/>
        <end position="80"/>
    </location>
</feature>
<feature type="transmembrane region" description="Helical" evidence="8">
    <location>
        <begin position="95"/>
        <end position="114"/>
    </location>
</feature>
<evidence type="ECO:0000313" key="11">
    <source>
        <dbReference type="Proteomes" id="UP000236724"/>
    </source>
</evidence>
<evidence type="ECO:0000256" key="8">
    <source>
        <dbReference type="SAM" id="Phobius"/>
    </source>
</evidence>
<evidence type="ECO:0000256" key="7">
    <source>
        <dbReference type="SAM" id="MobiDB-lite"/>
    </source>
</evidence>
<evidence type="ECO:0000259" key="9">
    <source>
        <dbReference type="Pfam" id="PF12823"/>
    </source>
</evidence>
<feature type="domain" description="DUF3817" evidence="9">
    <location>
        <begin position="91"/>
        <end position="177"/>
    </location>
</feature>